<evidence type="ECO:0000259" key="2">
    <source>
        <dbReference type="Pfam" id="PF10400"/>
    </source>
</evidence>
<dbReference type="EMBL" id="CACRTR010000023">
    <property type="protein sequence ID" value="VYU69297.1"/>
    <property type="molecule type" value="Genomic_DNA"/>
</dbReference>
<dbReference type="AlphaFoldDB" id="A0A6N3GWP9"/>
<dbReference type="PANTHER" id="PTHR43252:SF4">
    <property type="entry name" value="TRANSCRIPTIONAL REGULATORY PROTEIN"/>
    <property type="match status" value="1"/>
</dbReference>
<name>A0A6N3GWP9_EUBLI</name>
<dbReference type="InterPro" id="IPR036388">
    <property type="entry name" value="WH-like_DNA-bd_sf"/>
</dbReference>
<evidence type="ECO:0000313" key="3">
    <source>
        <dbReference type="EMBL" id="VYU69297.1"/>
    </source>
</evidence>
<gene>
    <name evidence="3" type="ORF">ELLFYP34_00793</name>
</gene>
<dbReference type="Pfam" id="PF03551">
    <property type="entry name" value="PadR"/>
    <property type="match status" value="1"/>
</dbReference>
<feature type="domain" description="Transcription regulator PadR C-terminal" evidence="2">
    <location>
        <begin position="161"/>
        <end position="247"/>
    </location>
</feature>
<accession>A0A6N3GWP9</accession>
<reference evidence="3" key="1">
    <citation type="submission" date="2019-11" db="EMBL/GenBank/DDBJ databases">
        <authorList>
            <person name="Feng L."/>
        </authorList>
    </citation>
    <scope>NUCLEOTIDE SEQUENCE</scope>
    <source>
        <strain evidence="3">ElimosumLFYP34</strain>
    </source>
</reference>
<protein>
    <submittedName>
        <fullName evidence="3">Transcriptional regulator PadR-like family protein</fullName>
    </submittedName>
</protein>
<sequence>MRTFEFNGERYAQASRHQKEWGSRLISGLRLRGCESILDLGCGEVNALPYNLLILFYLYNIKERGIVMSLKHGLLGLLNYSDMTGYELAKAFNASLSFFWQAQTSQIYRELNKMEEQGCLSSRIEVQTDKPNKRIYSITETGKAELRSWLKTPMPDELLPTRSEVLLRLFFSSERTTAENIEALKQIVASYEAQISGLGAVEASIREYKPLAHTDMDMLYWDLTADFGRAYSKMCLEWAQKCIERLEASGQ</sequence>
<dbReference type="InterPro" id="IPR018309">
    <property type="entry name" value="Tscrpt_reg_PadR_C"/>
</dbReference>
<proteinExistence type="predicted"/>
<dbReference type="InterPro" id="IPR036390">
    <property type="entry name" value="WH_DNA-bd_sf"/>
</dbReference>
<dbReference type="Gene3D" id="6.10.140.190">
    <property type="match status" value="1"/>
</dbReference>
<feature type="domain" description="Transcription regulator PadR N-terminal" evidence="1">
    <location>
        <begin position="74"/>
        <end position="147"/>
    </location>
</feature>
<organism evidence="3">
    <name type="scientific">Eubacterium limosum</name>
    <dbReference type="NCBI Taxonomy" id="1736"/>
    <lineage>
        <taxon>Bacteria</taxon>
        <taxon>Bacillati</taxon>
        <taxon>Bacillota</taxon>
        <taxon>Clostridia</taxon>
        <taxon>Eubacteriales</taxon>
        <taxon>Eubacteriaceae</taxon>
        <taxon>Eubacterium</taxon>
    </lineage>
</organism>
<dbReference type="PANTHER" id="PTHR43252">
    <property type="entry name" value="TRANSCRIPTIONAL REGULATOR YQJI"/>
    <property type="match status" value="1"/>
</dbReference>
<dbReference type="InterPro" id="IPR005149">
    <property type="entry name" value="Tscrpt_reg_PadR_N"/>
</dbReference>
<dbReference type="Gene3D" id="1.10.10.10">
    <property type="entry name" value="Winged helix-like DNA-binding domain superfamily/Winged helix DNA-binding domain"/>
    <property type="match status" value="1"/>
</dbReference>
<dbReference type="SUPFAM" id="SSF46785">
    <property type="entry name" value="Winged helix' DNA-binding domain"/>
    <property type="match status" value="1"/>
</dbReference>
<dbReference type="Pfam" id="PF10400">
    <property type="entry name" value="Vir_act_alpha_C"/>
    <property type="match status" value="1"/>
</dbReference>
<evidence type="ECO:0000259" key="1">
    <source>
        <dbReference type="Pfam" id="PF03551"/>
    </source>
</evidence>